<protein>
    <submittedName>
        <fullName evidence="1">Uncharacterized protein</fullName>
    </submittedName>
</protein>
<name>A0A8S2GEH6_9BILA</name>
<dbReference type="EMBL" id="CAJNOK010072912">
    <property type="protein sequence ID" value="CAF1667308.1"/>
    <property type="molecule type" value="Genomic_DNA"/>
</dbReference>
<feature type="non-terminal residue" evidence="1">
    <location>
        <position position="1"/>
    </location>
</feature>
<dbReference type="Proteomes" id="UP000677228">
    <property type="component" value="Unassembled WGS sequence"/>
</dbReference>
<evidence type="ECO:0000313" key="1">
    <source>
        <dbReference type="EMBL" id="CAF1667308.1"/>
    </source>
</evidence>
<gene>
    <name evidence="1" type="ORF">OVA965_LOCUS45563</name>
    <name evidence="2" type="ORF">TMI583_LOCUS49184</name>
</gene>
<evidence type="ECO:0000313" key="2">
    <source>
        <dbReference type="EMBL" id="CAF4535334.1"/>
    </source>
</evidence>
<comment type="caution">
    <text evidence="1">The sequence shown here is derived from an EMBL/GenBank/DDBJ whole genome shotgun (WGS) entry which is preliminary data.</text>
</comment>
<evidence type="ECO:0000313" key="3">
    <source>
        <dbReference type="Proteomes" id="UP000677228"/>
    </source>
</evidence>
<proteinExistence type="predicted"/>
<dbReference type="AlphaFoldDB" id="A0A8S2GEH6"/>
<dbReference type="EMBL" id="CAJOBA010105411">
    <property type="protein sequence ID" value="CAF4535334.1"/>
    <property type="molecule type" value="Genomic_DNA"/>
</dbReference>
<accession>A0A8S2GEH6</accession>
<organism evidence="1 3">
    <name type="scientific">Didymodactylos carnosus</name>
    <dbReference type="NCBI Taxonomy" id="1234261"/>
    <lineage>
        <taxon>Eukaryota</taxon>
        <taxon>Metazoa</taxon>
        <taxon>Spiralia</taxon>
        <taxon>Gnathifera</taxon>
        <taxon>Rotifera</taxon>
        <taxon>Eurotatoria</taxon>
        <taxon>Bdelloidea</taxon>
        <taxon>Philodinida</taxon>
        <taxon>Philodinidae</taxon>
        <taxon>Didymodactylos</taxon>
    </lineage>
</organism>
<reference evidence="1" key="1">
    <citation type="submission" date="2021-02" db="EMBL/GenBank/DDBJ databases">
        <authorList>
            <person name="Nowell W R."/>
        </authorList>
    </citation>
    <scope>NUCLEOTIDE SEQUENCE</scope>
</reference>
<sequence length="163" mass="19786">STIRLCFHLKSDDIINERKKNTNKNDMQKPIDEIKRENLEQIRLCLKQFLDFFYENSINVCFGSIAYRRVTSSTNIYYHRFSTFVQQYSWLMLINVGFRLEQQIKLSKTFIEDLKHIANDKNYSDDFLDDRFYRICIYLWRRSSEYFFLGKSSKTKACNSRPY</sequence>
<dbReference type="Proteomes" id="UP000682733">
    <property type="component" value="Unassembled WGS sequence"/>
</dbReference>